<evidence type="ECO:0000313" key="2">
    <source>
        <dbReference type="EMBL" id="KAF4970150.1"/>
    </source>
</evidence>
<reference evidence="2" key="1">
    <citation type="journal article" date="2020" name="BMC Genomics">
        <title>Correction to: Identification and distribution of gene clusters required for synthesis of sphingolipid metabolism inhibitors in diverse species of the filamentous fungus Fusarium.</title>
        <authorList>
            <person name="Kim H.S."/>
            <person name="Lohmar J.M."/>
            <person name="Busman M."/>
            <person name="Brown D.W."/>
            <person name="Naumann T.A."/>
            <person name="Divon H.H."/>
            <person name="Lysoe E."/>
            <person name="Uhlig S."/>
            <person name="Proctor R.H."/>
        </authorList>
    </citation>
    <scope>NUCLEOTIDE SEQUENCE</scope>
    <source>
        <strain evidence="2">NRRL 20472</strain>
    </source>
</reference>
<organism evidence="2 3">
    <name type="scientific">Fusarium sarcochroum</name>
    <dbReference type="NCBI Taxonomy" id="1208366"/>
    <lineage>
        <taxon>Eukaryota</taxon>
        <taxon>Fungi</taxon>
        <taxon>Dikarya</taxon>
        <taxon>Ascomycota</taxon>
        <taxon>Pezizomycotina</taxon>
        <taxon>Sordariomycetes</taxon>
        <taxon>Hypocreomycetidae</taxon>
        <taxon>Hypocreales</taxon>
        <taxon>Nectriaceae</taxon>
        <taxon>Fusarium</taxon>
        <taxon>Fusarium lateritium species complex</taxon>
    </lineage>
</organism>
<dbReference type="EMBL" id="JABEXW010000135">
    <property type="protein sequence ID" value="KAF4970150.1"/>
    <property type="molecule type" value="Genomic_DNA"/>
</dbReference>
<proteinExistence type="predicted"/>
<dbReference type="Proteomes" id="UP000622797">
    <property type="component" value="Unassembled WGS sequence"/>
</dbReference>
<feature type="region of interest" description="Disordered" evidence="1">
    <location>
        <begin position="70"/>
        <end position="105"/>
    </location>
</feature>
<evidence type="ECO:0000256" key="1">
    <source>
        <dbReference type="SAM" id="MobiDB-lite"/>
    </source>
</evidence>
<reference evidence="2" key="2">
    <citation type="submission" date="2020-05" db="EMBL/GenBank/DDBJ databases">
        <authorList>
            <person name="Kim H.-S."/>
            <person name="Proctor R.H."/>
            <person name="Brown D.W."/>
        </authorList>
    </citation>
    <scope>NUCLEOTIDE SEQUENCE</scope>
    <source>
        <strain evidence="2">NRRL 20472</strain>
    </source>
</reference>
<feature type="compositionally biased region" description="Acidic residues" evidence="1">
    <location>
        <begin position="91"/>
        <end position="105"/>
    </location>
</feature>
<protein>
    <submittedName>
        <fullName evidence="2">Uncharacterized protein</fullName>
    </submittedName>
</protein>
<comment type="caution">
    <text evidence="2">The sequence shown here is derived from an EMBL/GenBank/DDBJ whole genome shotgun (WGS) entry which is preliminary data.</text>
</comment>
<keyword evidence="3" id="KW-1185">Reference proteome</keyword>
<accession>A0A8H4U5X2</accession>
<dbReference type="OrthoDB" id="10057496at2759"/>
<gene>
    <name evidence="2" type="ORF">FSARC_2747</name>
</gene>
<evidence type="ECO:0000313" key="3">
    <source>
        <dbReference type="Proteomes" id="UP000622797"/>
    </source>
</evidence>
<sequence>MSNNTPIRCRTIEDVPLPAPATKLVISQHLKASQDSPYWAWIIVGAFYDRNNNIIWSTEVFAGHLDVELDSDDETSDSESSSSEVEAGQSDTEETDSGSDIYLSDDDDNNLALNYQYQDQVSRAQQFYPYWHQTSPYNAPPETWDPTRQGPVPGYWQASHCVDLYPPPAPLNLHLLIMSGGWNPMNGRDATGARPNFAPVGAPVPTQGQPYIPHYGGPGYNFGLVAPSLGYMYGGGAAYGHAAYGIPTQGPVAGFQAQQTFSHQPNGTGNILPRQPQPHPNINTGMPAAQLTNSSGGVGCEPGYNYFFPAEHTKVHVFKSDTPPWQLQANAQIPFIASHVPTTTKLGDLLKGFGCTNPTSKKNMCFELYSGGNGKWYKGYSFAGDEKSEIGKTMTEVGWDATRTGNPGEKPVVCLWFCKN</sequence>
<name>A0A8H4U5X2_9HYPO</name>
<dbReference type="AlphaFoldDB" id="A0A8H4U5X2"/>